<accession>A0AAW1N513</accession>
<dbReference type="Proteomes" id="UP001458880">
    <property type="component" value="Unassembled WGS sequence"/>
</dbReference>
<name>A0AAW1N513_POPJA</name>
<keyword evidence="2" id="KW-1185">Reference proteome</keyword>
<protein>
    <submittedName>
        <fullName evidence="1">Uncharacterized protein</fullName>
    </submittedName>
</protein>
<dbReference type="EMBL" id="JASPKY010000008">
    <property type="protein sequence ID" value="KAK9754278.1"/>
    <property type="molecule type" value="Genomic_DNA"/>
</dbReference>
<reference evidence="1 2" key="1">
    <citation type="journal article" date="2024" name="BMC Genomics">
        <title>De novo assembly and annotation of Popillia japonica's genome with initial clues to its potential as an invasive pest.</title>
        <authorList>
            <person name="Cucini C."/>
            <person name="Boschi S."/>
            <person name="Funari R."/>
            <person name="Cardaioli E."/>
            <person name="Iannotti N."/>
            <person name="Marturano G."/>
            <person name="Paoli F."/>
            <person name="Bruttini M."/>
            <person name="Carapelli A."/>
            <person name="Frati F."/>
            <person name="Nardi F."/>
        </authorList>
    </citation>
    <scope>NUCLEOTIDE SEQUENCE [LARGE SCALE GENOMIC DNA]</scope>
    <source>
        <strain evidence="1">DMR45628</strain>
    </source>
</reference>
<sequence>MGGADLMEKKKKHISVPRPDIVLQCNQNMGGADLRDSNVSCYCIGIRPKKCWKTVRNRKFSTLANCQIRCYFKIHSGG</sequence>
<evidence type="ECO:0000313" key="1">
    <source>
        <dbReference type="EMBL" id="KAK9754278.1"/>
    </source>
</evidence>
<proteinExistence type="predicted"/>
<gene>
    <name evidence="1" type="ORF">QE152_g1378</name>
</gene>
<comment type="caution">
    <text evidence="1">The sequence shown here is derived from an EMBL/GenBank/DDBJ whole genome shotgun (WGS) entry which is preliminary data.</text>
</comment>
<organism evidence="1 2">
    <name type="scientific">Popillia japonica</name>
    <name type="common">Japanese beetle</name>
    <dbReference type="NCBI Taxonomy" id="7064"/>
    <lineage>
        <taxon>Eukaryota</taxon>
        <taxon>Metazoa</taxon>
        <taxon>Ecdysozoa</taxon>
        <taxon>Arthropoda</taxon>
        <taxon>Hexapoda</taxon>
        <taxon>Insecta</taxon>
        <taxon>Pterygota</taxon>
        <taxon>Neoptera</taxon>
        <taxon>Endopterygota</taxon>
        <taxon>Coleoptera</taxon>
        <taxon>Polyphaga</taxon>
        <taxon>Scarabaeiformia</taxon>
        <taxon>Scarabaeidae</taxon>
        <taxon>Rutelinae</taxon>
        <taxon>Popillia</taxon>
    </lineage>
</organism>
<evidence type="ECO:0000313" key="2">
    <source>
        <dbReference type="Proteomes" id="UP001458880"/>
    </source>
</evidence>
<dbReference type="AlphaFoldDB" id="A0AAW1N513"/>